<evidence type="ECO:0000256" key="3">
    <source>
        <dbReference type="ARBA" id="ARBA00022729"/>
    </source>
</evidence>
<evidence type="ECO:0000256" key="1">
    <source>
        <dbReference type="ARBA" id="ARBA00010609"/>
    </source>
</evidence>
<dbReference type="CDD" id="cd23812">
    <property type="entry name" value="UBCc_ScPEX4-like"/>
    <property type="match status" value="1"/>
</dbReference>
<feature type="region of interest" description="Disordered" evidence="6">
    <location>
        <begin position="659"/>
        <end position="685"/>
    </location>
</feature>
<evidence type="ECO:0000259" key="7">
    <source>
        <dbReference type="PROSITE" id="PS50127"/>
    </source>
</evidence>
<dbReference type="PANTHER" id="PTHR11709:SF361">
    <property type="entry name" value="IRON TRANSPORT MULTICOPPER OXIDASE FET3"/>
    <property type="match status" value="1"/>
</dbReference>
<keyword evidence="4" id="KW-0560">Oxidoreductase</keyword>
<organism evidence="8 9">
    <name type="scientific">Mucor plumbeus</name>
    <dbReference type="NCBI Taxonomy" id="97098"/>
    <lineage>
        <taxon>Eukaryota</taxon>
        <taxon>Fungi</taxon>
        <taxon>Fungi incertae sedis</taxon>
        <taxon>Mucoromycota</taxon>
        <taxon>Mucoromycotina</taxon>
        <taxon>Mucoromycetes</taxon>
        <taxon>Mucorales</taxon>
        <taxon>Mucorineae</taxon>
        <taxon>Mucoraceae</taxon>
        <taxon>Mucor</taxon>
    </lineage>
</organism>
<dbReference type="PROSITE" id="PS00080">
    <property type="entry name" value="MULTICOPPER_OXIDASE2"/>
    <property type="match status" value="1"/>
</dbReference>
<evidence type="ECO:0000256" key="6">
    <source>
        <dbReference type="SAM" id="MobiDB-lite"/>
    </source>
</evidence>
<evidence type="ECO:0000256" key="5">
    <source>
        <dbReference type="ARBA" id="ARBA00023008"/>
    </source>
</evidence>
<dbReference type="SUPFAM" id="SSF49503">
    <property type="entry name" value="Cupredoxins"/>
    <property type="match status" value="3"/>
</dbReference>
<proteinExistence type="inferred from homology"/>
<evidence type="ECO:0000256" key="2">
    <source>
        <dbReference type="ARBA" id="ARBA00022723"/>
    </source>
</evidence>
<dbReference type="InterPro" id="IPR002355">
    <property type="entry name" value="Cu_oxidase_Cu_BS"/>
</dbReference>
<sequence>MDAVSKRLLKELREIDKEAKAHPEIIELSPESDDDLLQWKAILAGLADTPYEGGQFELSIQVPSNYPIHPPSIKFVTTVCHPNIHFKTGEICLDILKTAWSPAWTLKSTLLAISLLLTNPEPSSPLNCDAANLLRCNDQLGYESLIRIPAPVKLNINDTLVIHIYNKLNEPTVIHAHGINQNNRTNIYDGAGMVTQCPIPPNYNFTYEFPVTQAGTFWIHSHFKVQYMDGLRVPLVVYDPNDPFEYDEDEIITVSDWYHEDSYTNLEQYMNEDNLDGVEPIPQSGLINDHVNAAFNFKPGKTYRLRIINVSGIATFGVSIDDHEMDVIEVDGVPTQSKHVKSVYLAAGQRVSVLIKTKDNTYKNYRLHANMAPVMFDYIPDDLELNIEAPIYYNKNMPFAPRDDAGLKKGDYDDAFTPPLIEAPALKVDRQINFTIDFMENTDGLNHGVINGIPYLTPLVPSLHTLLSVGEYANNTAVYGPQSITHIFELNEVVELVINNLDDGPHPFHLHGHAFQVIARGGGIYSNQTINIPNNPTYRDTVGVPSEGFVVIRFRADNPGVWFFHCHVDWHLPAGLAATFITAPELAQETMSLPQEWIDMCVAGGQPGTGNAAGKEGLDLDGAPDGVRPIQSTLMMGAIIATLVGMSTVIWHVWVDPGDEDDEDDENEQIKLDLKPLLQNQQEED</sequence>
<dbReference type="PROSITE" id="PS50127">
    <property type="entry name" value="UBC_2"/>
    <property type="match status" value="1"/>
</dbReference>
<dbReference type="SMART" id="SM00212">
    <property type="entry name" value="UBCc"/>
    <property type="match status" value="1"/>
</dbReference>
<dbReference type="GO" id="GO:0005507">
    <property type="term" value="F:copper ion binding"/>
    <property type="evidence" value="ECO:0007669"/>
    <property type="project" value="InterPro"/>
</dbReference>
<evidence type="ECO:0000313" key="9">
    <source>
        <dbReference type="Proteomes" id="UP000650833"/>
    </source>
</evidence>
<keyword evidence="2" id="KW-0479">Metal-binding</keyword>
<dbReference type="InterPro" id="IPR001117">
    <property type="entry name" value="Cu-oxidase_2nd"/>
</dbReference>
<dbReference type="InterPro" id="IPR045087">
    <property type="entry name" value="Cu-oxidase_fam"/>
</dbReference>
<dbReference type="InterPro" id="IPR000608">
    <property type="entry name" value="UBC"/>
</dbReference>
<evidence type="ECO:0000256" key="4">
    <source>
        <dbReference type="ARBA" id="ARBA00023002"/>
    </source>
</evidence>
<keyword evidence="9" id="KW-1185">Reference proteome</keyword>
<dbReference type="InterPro" id="IPR008972">
    <property type="entry name" value="Cupredoxin"/>
</dbReference>
<dbReference type="InterPro" id="IPR011707">
    <property type="entry name" value="Cu-oxidase-like_N"/>
</dbReference>
<dbReference type="Pfam" id="PF07731">
    <property type="entry name" value="Cu-oxidase_2"/>
    <property type="match status" value="1"/>
</dbReference>
<accession>A0A8H7QPY2</accession>
<keyword evidence="3" id="KW-0732">Signal</keyword>
<dbReference type="GO" id="GO:0006811">
    <property type="term" value="P:monoatomic ion transport"/>
    <property type="evidence" value="ECO:0007669"/>
    <property type="project" value="InterPro"/>
</dbReference>
<dbReference type="Pfam" id="PF07732">
    <property type="entry name" value="Cu-oxidase_3"/>
    <property type="match status" value="1"/>
</dbReference>
<name>A0A8H7QPY2_9FUNG</name>
<dbReference type="Pfam" id="PF00179">
    <property type="entry name" value="UQ_con"/>
    <property type="match status" value="1"/>
</dbReference>
<dbReference type="PANTHER" id="PTHR11709">
    <property type="entry name" value="MULTI-COPPER OXIDASE"/>
    <property type="match status" value="1"/>
</dbReference>
<evidence type="ECO:0000313" key="8">
    <source>
        <dbReference type="EMBL" id="KAG2196638.1"/>
    </source>
</evidence>
<dbReference type="InterPro" id="IPR033138">
    <property type="entry name" value="Cu_oxidase_CS"/>
</dbReference>
<dbReference type="InterPro" id="IPR044130">
    <property type="entry name" value="CuRO_2_Fet3-like"/>
</dbReference>
<protein>
    <recommendedName>
        <fullName evidence="7">UBC core domain-containing protein</fullName>
    </recommendedName>
</protein>
<dbReference type="Pfam" id="PF00394">
    <property type="entry name" value="Cu-oxidase"/>
    <property type="match status" value="1"/>
</dbReference>
<dbReference type="SUPFAM" id="SSF54495">
    <property type="entry name" value="UBC-like"/>
    <property type="match status" value="1"/>
</dbReference>
<comment type="caution">
    <text evidence="8">The sequence shown here is derived from an EMBL/GenBank/DDBJ whole genome shotgun (WGS) entry which is preliminary data.</text>
</comment>
<dbReference type="GO" id="GO:0016491">
    <property type="term" value="F:oxidoreductase activity"/>
    <property type="evidence" value="ECO:0007669"/>
    <property type="project" value="UniProtKB-KW"/>
</dbReference>
<feature type="domain" description="UBC core" evidence="7">
    <location>
        <begin position="3"/>
        <end position="155"/>
    </location>
</feature>
<reference evidence="8" key="1">
    <citation type="submission" date="2020-12" db="EMBL/GenBank/DDBJ databases">
        <title>Metabolic potential, ecology and presence of endohyphal bacteria is reflected in genomic diversity of Mucoromycotina.</title>
        <authorList>
            <person name="Muszewska A."/>
            <person name="Okrasinska A."/>
            <person name="Steczkiewicz K."/>
            <person name="Drgas O."/>
            <person name="Orlowska M."/>
            <person name="Perlinska-Lenart U."/>
            <person name="Aleksandrzak-Piekarczyk T."/>
            <person name="Szatraj K."/>
            <person name="Zielenkiewicz U."/>
            <person name="Pilsyk S."/>
            <person name="Malc E."/>
            <person name="Mieczkowski P."/>
            <person name="Kruszewska J.S."/>
            <person name="Biernat P."/>
            <person name="Pawlowska J."/>
        </authorList>
    </citation>
    <scope>NUCLEOTIDE SEQUENCE</scope>
    <source>
        <strain evidence="8">CBS 226.32</strain>
    </source>
</reference>
<gene>
    <name evidence="8" type="ORF">INT46_002346</name>
</gene>
<dbReference type="EMBL" id="JAEPRC010000465">
    <property type="protein sequence ID" value="KAG2196638.1"/>
    <property type="molecule type" value="Genomic_DNA"/>
</dbReference>
<dbReference type="Gene3D" id="2.60.40.420">
    <property type="entry name" value="Cupredoxins - blue copper proteins"/>
    <property type="match status" value="3"/>
</dbReference>
<dbReference type="InterPro" id="IPR016135">
    <property type="entry name" value="UBQ-conjugating_enzyme/RWD"/>
</dbReference>
<dbReference type="Proteomes" id="UP000650833">
    <property type="component" value="Unassembled WGS sequence"/>
</dbReference>
<dbReference type="InterPro" id="IPR011706">
    <property type="entry name" value="Cu-oxidase_C"/>
</dbReference>
<dbReference type="CDD" id="cd13877">
    <property type="entry name" value="CuRO_2_Fet3p_like"/>
    <property type="match status" value="1"/>
</dbReference>
<dbReference type="OrthoDB" id="2121828at2759"/>
<dbReference type="AlphaFoldDB" id="A0A8H7QPY2"/>
<dbReference type="Gene3D" id="3.10.110.10">
    <property type="entry name" value="Ubiquitin Conjugating Enzyme"/>
    <property type="match status" value="1"/>
</dbReference>
<comment type="similarity">
    <text evidence="1">Belongs to the multicopper oxidase family.</text>
</comment>
<dbReference type="CDD" id="cd13899">
    <property type="entry name" value="CuRO_3_Fet3p"/>
    <property type="match status" value="1"/>
</dbReference>
<keyword evidence="5" id="KW-0186">Copper</keyword>
<dbReference type="PROSITE" id="PS00079">
    <property type="entry name" value="MULTICOPPER_OXIDASE1"/>
    <property type="match status" value="1"/>
</dbReference>